<dbReference type="InterPro" id="IPR011009">
    <property type="entry name" value="Kinase-like_dom_sf"/>
</dbReference>
<feature type="signal peptide" evidence="9">
    <location>
        <begin position="1"/>
        <end position="24"/>
    </location>
</feature>
<dbReference type="PANTHER" id="PTHR46008:SF29">
    <property type="entry name" value="LEAF RUST 10 DISEASE-RESISTANCE LOCUS RECEPTOR-LIKE PROTEIN KINASE-LIKE 1.1"/>
    <property type="match status" value="1"/>
</dbReference>
<dbReference type="PROSITE" id="PS50011">
    <property type="entry name" value="PROTEIN_KINASE_DOM"/>
    <property type="match status" value="1"/>
</dbReference>
<dbReference type="InterPro" id="IPR000719">
    <property type="entry name" value="Prot_kinase_dom"/>
</dbReference>
<accession>A0ABM1GK07</accession>
<dbReference type="Pfam" id="PF14380">
    <property type="entry name" value="WAK_assoc"/>
    <property type="match status" value="1"/>
</dbReference>
<dbReference type="InterPro" id="IPR017441">
    <property type="entry name" value="Protein_kinase_ATP_BS"/>
</dbReference>
<keyword evidence="8" id="KW-0472">Membrane</keyword>
<gene>
    <name evidence="12" type="primary">LOC107016140</name>
</gene>
<evidence type="ECO:0000256" key="4">
    <source>
        <dbReference type="ARBA" id="ARBA00022777"/>
    </source>
</evidence>
<dbReference type="GeneID" id="107016140"/>
<dbReference type="RefSeq" id="XP_015072114.1">
    <property type="nucleotide sequence ID" value="XM_015216628.2"/>
</dbReference>
<dbReference type="Gene3D" id="3.30.200.20">
    <property type="entry name" value="Phosphorylase Kinase, domain 1"/>
    <property type="match status" value="1"/>
</dbReference>
<evidence type="ECO:0000313" key="12">
    <source>
        <dbReference type="RefSeq" id="XP_015072114.1"/>
    </source>
</evidence>
<keyword evidence="4" id="KW-0418">Kinase</keyword>
<dbReference type="InterPro" id="IPR032872">
    <property type="entry name" value="WAK_assoc_C"/>
</dbReference>
<dbReference type="InterPro" id="IPR001245">
    <property type="entry name" value="Ser-Thr/Tyr_kinase_cat_dom"/>
</dbReference>
<keyword evidence="6" id="KW-0325">Glycoprotein</keyword>
<protein>
    <submittedName>
        <fullName evidence="12">LEAF RUST 10 DISEASE-RESISTANCE LOCUS RECEPTOR-LIKE PROTEIN KINASE-like 1.1</fullName>
    </submittedName>
</protein>
<evidence type="ECO:0000313" key="11">
    <source>
        <dbReference type="Proteomes" id="UP000694930"/>
    </source>
</evidence>
<keyword evidence="9" id="KW-0732">Signal</keyword>
<evidence type="ECO:0000256" key="7">
    <source>
        <dbReference type="PROSITE-ProRule" id="PRU10141"/>
    </source>
</evidence>
<keyword evidence="1" id="KW-0723">Serine/threonine-protein kinase</keyword>
<name>A0ABM1GK07_SOLPN</name>
<proteinExistence type="predicted"/>
<sequence>MVSLNSLSILLIWYQMVMFASVVAQNQIQNNSSCIDEFECGNIDNVRFPFSLSSQPDCGLYTIDCDVIPNPTIRIGENVYSVLRPGHSGGFRVLDHTLDYLLARNNCETFDKGISFPNSPSISFRINERNITLFRCNNNLEINMNMSHHYFREYLSYTKCSGFNIYYKYPNRGREDSSDTSEEDIPDNCSPIRLPIRWNTSQLNDQNSGLFDLLTANFVIQWSLSGDCSKCYYQGGRCLTDSSNRFHCSRVTRKSRRVLIVVLPVVIGLTFLICLGIVIWRFKKGKGGHSHSFARNTFSDPSRKDHEGDSKYFGVPVFSYSTLEEATSNFDPSQELGDGGFGTVYYGKLRDGREVAVKRLYEQSSKRMVQFKNEIEILTRLRHQNLVMLYGCTSRHSRELLLVYEYIPNGTVADHLHGEKAKNGALIWPIRMKIAIETASALAYLHASDIVHRDVKTCNILLDNNFCVKVADFGLSRLFPNDVTHISTAPQGTPGYVDPDYHACYQLTSKSDVYSFGVVLIELISSLLAVDIRRDRDEISLANFAVSKILKCAFEELIDPSLGYESNAEVRRMTTSVAELAFQCIQLEKEMRPTMDEVLEILKAIQNGEFENQKKEEINVVDNVEVPQDPESENDDAQLMKSKLPVSTNSVNDKWFSCSTTVSISG</sequence>
<keyword evidence="8" id="KW-1133">Transmembrane helix</keyword>
<dbReference type="SUPFAM" id="SSF56112">
    <property type="entry name" value="Protein kinase-like (PK-like)"/>
    <property type="match status" value="1"/>
</dbReference>
<keyword evidence="2" id="KW-0808">Transferase</keyword>
<evidence type="ECO:0000256" key="9">
    <source>
        <dbReference type="SAM" id="SignalP"/>
    </source>
</evidence>
<dbReference type="InterPro" id="IPR008271">
    <property type="entry name" value="Ser/Thr_kinase_AS"/>
</dbReference>
<feature type="chain" id="PRO_5046059512" evidence="9">
    <location>
        <begin position="25"/>
        <end position="666"/>
    </location>
</feature>
<dbReference type="SMART" id="SM00220">
    <property type="entry name" value="S_TKc"/>
    <property type="match status" value="1"/>
</dbReference>
<keyword evidence="3 7" id="KW-0547">Nucleotide-binding</keyword>
<feature type="domain" description="Protein kinase" evidence="10">
    <location>
        <begin position="330"/>
        <end position="605"/>
    </location>
</feature>
<evidence type="ECO:0000256" key="2">
    <source>
        <dbReference type="ARBA" id="ARBA00022679"/>
    </source>
</evidence>
<dbReference type="Gene3D" id="1.10.510.10">
    <property type="entry name" value="Transferase(Phosphotransferase) domain 1"/>
    <property type="match status" value="1"/>
</dbReference>
<evidence type="ECO:0000259" key="10">
    <source>
        <dbReference type="PROSITE" id="PS50011"/>
    </source>
</evidence>
<feature type="binding site" evidence="7">
    <location>
        <position position="358"/>
    </location>
    <ligand>
        <name>ATP</name>
        <dbReference type="ChEBI" id="CHEBI:30616"/>
    </ligand>
</feature>
<keyword evidence="5 7" id="KW-0067">ATP-binding</keyword>
<feature type="transmembrane region" description="Helical" evidence="8">
    <location>
        <begin position="258"/>
        <end position="280"/>
    </location>
</feature>
<reference evidence="12" key="2">
    <citation type="submission" date="2025-08" db="UniProtKB">
        <authorList>
            <consortium name="RefSeq"/>
        </authorList>
    </citation>
    <scope>IDENTIFICATION</scope>
</reference>
<evidence type="ECO:0000256" key="8">
    <source>
        <dbReference type="SAM" id="Phobius"/>
    </source>
</evidence>
<evidence type="ECO:0000256" key="5">
    <source>
        <dbReference type="ARBA" id="ARBA00022840"/>
    </source>
</evidence>
<dbReference type="PROSITE" id="PS00107">
    <property type="entry name" value="PROTEIN_KINASE_ATP"/>
    <property type="match status" value="1"/>
</dbReference>
<dbReference type="PANTHER" id="PTHR46008">
    <property type="entry name" value="LEAF RUST 10 DISEASE-RESISTANCE LOCUS RECEPTOR-LIKE PROTEIN KINASE-LIKE 1.4"/>
    <property type="match status" value="1"/>
</dbReference>
<dbReference type="Proteomes" id="UP000694930">
    <property type="component" value="Chromosome 4"/>
</dbReference>
<keyword evidence="11" id="KW-1185">Reference proteome</keyword>
<keyword evidence="8" id="KW-0812">Transmembrane</keyword>
<organism evidence="11 12">
    <name type="scientific">Solanum pennellii</name>
    <name type="common">Tomato</name>
    <name type="synonym">Lycopersicon pennellii</name>
    <dbReference type="NCBI Taxonomy" id="28526"/>
    <lineage>
        <taxon>Eukaryota</taxon>
        <taxon>Viridiplantae</taxon>
        <taxon>Streptophyta</taxon>
        <taxon>Embryophyta</taxon>
        <taxon>Tracheophyta</taxon>
        <taxon>Spermatophyta</taxon>
        <taxon>Magnoliopsida</taxon>
        <taxon>eudicotyledons</taxon>
        <taxon>Gunneridae</taxon>
        <taxon>Pentapetalae</taxon>
        <taxon>asterids</taxon>
        <taxon>lamiids</taxon>
        <taxon>Solanales</taxon>
        <taxon>Solanaceae</taxon>
        <taxon>Solanoideae</taxon>
        <taxon>Solaneae</taxon>
        <taxon>Solanum</taxon>
        <taxon>Solanum subgen. Lycopersicon</taxon>
    </lineage>
</organism>
<evidence type="ECO:0000256" key="1">
    <source>
        <dbReference type="ARBA" id="ARBA00022527"/>
    </source>
</evidence>
<reference evidence="11" key="1">
    <citation type="journal article" date="2014" name="Nat. Genet.">
        <title>The genome of the stress-tolerant wild tomato species Solanum pennellii.</title>
        <authorList>
            <person name="Bolger A."/>
            <person name="Scossa F."/>
            <person name="Bolger M.E."/>
            <person name="Lanz C."/>
            <person name="Maumus F."/>
            <person name="Tohge T."/>
            <person name="Quesneville H."/>
            <person name="Alseekh S."/>
            <person name="Sorensen I."/>
            <person name="Lichtenstein G."/>
            <person name="Fich E.A."/>
            <person name="Conte M."/>
            <person name="Keller H."/>
            <person name="Schneeberger K."/>
            <person name="Schwacke R."/>
            <person name="Ofner I."/>
            <person name="Vrebalov J."/>
            <person name="Xu Y."/>
            <person name="Osorio S."/>
            <person name="Aflitos S.A."/>
            <person name="Schijlen E."/>
            <person name="Jimenez-Gomez J.M."/>
            <person name="Ryngajllo M."/>
            <person name="Kimura S."/>
            <person name="Kumar R."/>
            <person name="Koenig D."/>
            <person name="Headland L.R."/>
            <person name="Maloof J.N."/>
            <person name="Sinha N."/>
            <person name="van Ham R.C."/>
            <person name="Lankhorst R.K."/>
            <person name="Mao L."/>
            <person name="Vogel A."/>
            <person name="Arsova B."/>
            <person name="Panstruga R."/>
            <person name="Fei Z."/>
            <person name="Rose J.K."/>
            <person name="Zamir D."/>
            <person name="Carrari F."/>
            <person name="Giovannoni J.J."/>
            <person name="Weigel D."/>
            <person name="Usadel B."/>
            <person name="Fernie A.R."/>
        </authorList>
    </citation>
    <scope>NUCLEOTIDE SEQUENCE [LARGE SCALE GENOMIC DNA]</scope>
    <source>
        <strain evidence="11">cv. LA0716</strain>
    </source>
</reference>
<dbReference type="Pfam" id="PF07714">
    <property type="entry name" value="PK_Tyr_Ser-Thr"/>
    <property type="match status" value="1"/>
</dbReference>
<evidence type="ECO:0000256" key="6">
    <source>
        <dbReference type="ARBA" id="ARBA00023180"/>
    </source>
</evidence>
<evidence type="ECO:0000256" key="3">
    <source>
        <dbReference type="ARBA" id="ARBA00022741"/>
    </source>
</evidence>
<dbReference type="PROSITE" id="PS00108">
    <property type="entry name" value="PROTEIN_KINASE_ST"/>
    <property type="match status" value="1"/>
</dbReference>